<evidence type="ECO:0000256" key="1">
    <source>
        <dbReference type="SAM" id="MobiDB-lite"/>
    </source>
</evidence>
<proteinExistence type="predicted"/>
<dbReference type="EMBL" id="BNAQ01000004">
    <property type="protein sequence ID" value="GHH19868.1"/>
    <property type="molecule type" value="Genomic_DNA"/>
</dbReference>
<evidence type="ECO:0000256" key="2">
    <source>
        <dbReference type="SAM" id="SignalP"/>
    </source>
</evidence>
<gene>
    <name evidence="3" type="ORF">GCM10008023_27120</name>
</gene>
<feature type="chain" id="PRO_5047045645" evidence="2">
    <location>
        <begin position="24"/>
        <end position="110"/>
    </location>
</feature>
<keyword evidence="4" id="KW-1185">Reference proteome</keyword>
<keyword evidence="2" id="KW-0732">Signal</keyword>
<comment type="caution">
    <text evidence="3">The sequence shown here is derived from an EMBL/GenBank/DDBJ whole genome shotgun (WGS) entry which is preliminary data.</text>
</comment>
<evidence type="ECO:0000313" key="4">
    <source>
        <dbReference type="Proteomes" id="UP000652430"/>
    </source>
</evidence>
<protein>
    <submittedName>
        <fullName evidence="3">Uncharacterized protein</fullName>
    </submittedName>
</protein>
<accession>A0ABQ3LLN0</accession>
<organism evidence="3 4">
    <name type="scientific">Sphingomonas glacialis</name>
    <dbReference type="NCBI Taxonomy" id="658225"/>
    <lineage>
        <taxon>Bacteria</taxon>
        <taxon>Pseudomonadati</taxon>
        <taxon>Pseudomonadota</taxon>
        <taxon>Alphaproteobacteria</taxon>
        <taxon>Sphingomonadales</taxon>
        <taxon>Sphingomonadaceae</taxon>
        <taxon>Sphingomonas</taxon>
    </lineage>
</organism>
<name>A0ABQ3LLN0_9SPHN</name>
<reference evidence="4" key="1">
    <citation type="journal article" date="2019" name="Int. J. Syst. Evol. Microbiol.">
        <title>The Global Catalogue of Microorganisms (GCM) 10K type strain sequencing project: providing services to taxonomists for standard genome sequencing and annotation.</title>
        <authorList>
            <consortium name="The Broad Institute Genomics Platform"/>
            <consortium name="The Broad Institute Genome Sequencing Center for Infectious Disease"/>
            <person name="Wu L."/>
            <person name="Ma J."/>
        </authorList>
    </citation>
    <scope>NUCLEOTIDE SEQUENCE [LARGE SCALE GENOMIC DNA]</scope>
    <source>
        <strain evidence="4">CGMCC 1.8957</strain>
    </source>
</reference>
<dbReference type="RefSeq" id="WP_189676698.1">
    <property type="nucleotide sequence ID" value="NZ_BNAQ01000004.1"/>
</dbReference>
<sequence>MDRFLKFAVAGLVVVAPIGASMAAAKTPKLARCDGKSRRPANPYGSILPSVDPVSGTVVPASARPGGVDVFPQVDREKPGPPAPSPTDDKTAPQVPPISAIDPSPKSGSC</sequence>
<feature type="region of interest" description="Disordered" evidence="1">
    <location>
        <begin position="58"/>
        <end position="110"/>
    </location>
</feature>
<evidence type="ECO:0000313" key="3">
    <source>
        <dbReference type="EMBL" id="GHH19868.1"/>
    </source>
</evidence>
<dbReference type="Proteomes" id="UP000652430">
    <property type="component" value="Unassembled WGS sequence"/>
</dbReference>
<feature type="signal peptide" evidence="2">
    <location>
        <begin position="1"/>
        <end position="23"/>
    </location>
</feature>